<organism evidence="2 3">
    <name type="scientific">Protopolystoma xenopodis</name>
    <dbReference type="NCBI Taxonomy" id="117903"/>
    <lineage>
        <taxon>Eukaryota</taxon>
        <taxon>Metazoa</taxon>
        <taxon>Spiralia</taxon>
        <taxon>Lophotrochozoa</taxon>
        <taxon>Platyhelminthes</taxon>
        <taxon>Monogenea</taxon>
        <taxon>Polyopisthocotylea</taxon>
        <taxon>Polystomatidea</taxon>
        <taxon>Polystomatidae</taxon>
        <taxon>Protopolystoma</taxon>
    </lineage>
</organism>
<dbReference type="Proteomes" id="UP000784294">
    <property type="component" value="Unassembled WGS sequence"/>
</dbReference>
<feature type="region of interest" description="Disordered" evidence="1">
    <location>
        <begin position="123"/>
        <end position="167"/>
    </location>
</feature>
<gene>
    <name evidence="2" type="ORF">PXEA_LOCUS2158</name>
</gene>
<accession>A0A448WCW6</accession>
<feature type="region of interest" description="Disordered" evidence="1">
    <location>
        <begin position="43"/>
        <end position="111"/>
    </location>
</feature>
<evidence type="ECO:0000313" key="2">
    <source>
        <dbReference type="EMBL" id="VEL08718.1"/>
    </source>
</evidence>
<proteinExistence type="predicted"/>
<dbReference type="AlphaFoldDB" id="A0A448WCW6"/>
<sequence length="249" mass="26949">MQSEFLTIDLTESDDDSPCPSNRHLSRSVIELSDDELLPYSHSETFAGVRRPGSGLATRSGSGGHATIHSESGDSDYYSVSNQRSNNKRSMRFSQSSGHQQPQTLHNQANTAQSQEYPFCPVVIQGGQSQPPSTHSHQHPASRTSGNLSSSSSGTIAPYGTRSSTRRTREAFDPSIACFNSCQSCQSSNEPRSASDASIPATAYTSAPYIAHLGADTDSVSGEYLNEQVSYSNYVELSHLGDCMQDIRR</sequence>
<feature type="compositionally biased region" description="Polar residues" evidence="1">
    <location>
        <begin position="92"/>
        <end position="111"/>
    </location>
</feature>
<protein>
    <submittedName>
        <fullName evidence="2">Uncharacterized protein</fullName>
    </submittedName>
</protein>
<feature type="compositionally biased region" description="Low complexity" evidence="1">
    <location>
        <begin position="142"/>
        <end position="153"/>
    </location>
</feature>
<evidence type="ECO:0000256" key="1">
    <source>
        <dbReference type="SAM" id="MobiDB-lite"/>
    </source>
</evidence>
<comment type="caution">
    <text evidence="2">The sequence shown here is derived from an EMBL/GenBank/DDBJ whole genome shotgun (WGS) entry which is preliminary data.</text>
</comment>
<feature type="region of interest" description="Disordered" evidence="1">
    <location>
        <begin position="1"/>
        <end position="26"/>
    </location>
</feature>
<name>A0A448WCW6_9PLAT</name>
<keyword evidence="3" id="KW-1185">Reference proteome</keyword>
<dbReference type="EMBL" id="CAAALY010004578">
    <property type="protein sequence ID" value="VEL08718.1"/>
    <property type="molecule type" value="Genomic_DNA"/>
</dbReference>
<reference evidence="2" key="1">
    <citation type="submission" date="2018-11" db="EMBL/GenBank/DDBJ databases">
        <authorList>
            <consortium name="Pathogen Informatics"/>
        </authorList>
    </citation>
    <scope>NUCLEOTIDE SEQUENCE</scope>
</reference>
<feature type="compositionally biased region" description="Polar residues" evidence="1">
    <location>
        <begin position="126"/>
        <end position="141"/>
    </location>
</feature>
<evidence type="ECO:0000313" key="3">
    <source>
        <dbReference type="Proteomes" id="UP000784294"/>
    </source>
</evidence>